<reference evidence="3" key="1">
    <citation type="submission" date="2013-03" db="EMBL/GenBank/DDBJ databases">
        <authorList>
            <person name="Aslett M."/>
        </authorList>
    </citation>
    <scope>NUCLEOTIDE SEQUENCE [LARGE SCALE GENOMIC DNA]</scope>
    <source>
        <strain evidence="3">ISE/inbred ISE</strain>
    </source>
</reference>
<sequence>ILDYTGSSFHSTWVEANGQRVLGLNDLVYNYINERVVELFYNVCFVEAQEVYSREQIDVEMEMPLVSPCPLTRLLDQRQQLLSCTDIDRRSEEKRGLFAILEEESMFPGATDESLLERIFVHLGDDSRLIRRASRPMQFVLEHAMSCYPTTYDISGWVKQAQPCESGAAARPLLIQSKSPLLVSLFGTSLPSDASKLRRATQAAQFELNARRSISGFFTNISGQIKMDDHDILSEFLKLLIMGQGPSIPRPCGDSRLVKTTFGSIIGRRFVFGEKEVDAFQGIPFAKPPVGELRFKKPEWPDPWDDVKATKGFAARGIQKDPHFFEKMKLGKISEDNLYLNVFTPVWSPDTGSGGFPVLVFVHGGGYVSDSSVKYGDVGICEYLCTKDVVVVTIQYRLGFLGFFSTGDEHCPGNFALWDQALALRWIQENIAAFNGDPGNVTVMGQSAGGASVDLLSICPHSRDLFHKVIPMAGNASCSWAIHDNMVEECRKFAERNGIRNTHDSKKMIDDLRRLPSSIFALSLIDKMEKSSVGNTCPVGPRLDFDFIPKSVSELRKEAPAKPMLIGCCASEGLIFLGFEKHPSLSSIMEQISRLIPEKDQPRLFKKLREEVFQKLVINPQDPLIVARAFTEILGDLFVNVGVQKTVLETLEAHDAPVYFYSYDYFNPKSWGPLSIRWPFKEATHCTELAYIFAVGIIWNFDFNVDDKRMLEMTTRMWTNFAKYGNPNGVAEIPSSSVPCDRPFTWEPATLSNPQRHLAISLRPEMKDEYKKGRPLLIAQLRRSKSEWNVV</sequence>
<dbReference type="InterPro" id="IPR002018">
    <property type="entry name" value="CarbesteraseB"/>
</dbReference>
<dbReference type="GO" id="GO:0016459">
    <property type="term" value="C:myosin complex"/>
    <property type="evidence" value="ECO:0007669"/>
    <property type="project" value="InterPro"/>
</dbReference>
<dbReference type="Gene3D" id="1.20.58.530">
    <property type="match status" value="1"/>
</dbReference>
<dbReference type="GO" id="GO:0005524">
    <property type="term" value="F:ATP binding"/>
    <property type="evidence" value="ECO:0007669"/>
    <property type="project" value="InterPro"/>
</dbReference>
<dbReference type="Gene3D" id="3.40.50.1820">
    <property type="entry name" value="alpha/beta hydrolase"/>
    <property type="match status" value="1"/>
</dbReference>
<dbReference type="InterPro" id="IPR001609">
    <property type="entry name" value="Myosin_head_motor_dom-like"/>
</dbReference>
<dbReference type="AlphaFoldDB" id="W6NJ97"/>
<accession>W6NJ97</accession>
<evidence type="ECO:0000313" key="3">
    <source>
        <dbReference type="EMBL" id="CDL96940.1"/>
    </source>
</evidence>
<protein>
    <submittedName>
        <fullName evidence="3">Myosin head and Carboxylesterase domain containing protein</fullName>
    </submittedName>
</protein>
<dbReference type="SUPFAM" id="SSF52540">
    <property type="entry name" value="P-loop containing nucleoside triphosphate hydrolases"/>
    <property type="match status" value="1"/>
</dbReference>
<dbReference type="GO" id="GO:0003774">
    <property type="term" value="F:cytoskeletal motor activity"/>
    <property type="evidence" value="ECO:0007669"/>
    <property type="project" value="InterPro"/>
</dbReference>
<reference evidence="3" key="2">
    <citation type="submission" date="2013-05" db="EMBL/GenBank/DDBJ databases">
        <title>The genome and transcriptome of Haemonchus contortus: a key model parasite for drug and vaccine discovery.</title>
        <authorList>
            <person name="Laing R."/>
            <person name="Kikuchi T."/>
            <person name="Martinelli A."/>
            <person name="Tsai I.J."/>
            <person name="Beech R.N."/>
            <person name="Redman E."/>
            <person name="Holroyd N."/>
            <person name="Bartley D.J."/>
            <person name="Beasley H."/>
            <person name="Britton C."/>
            <person name="Curran D."/>
            <person name="Devaney E."/>
            <person name="Gilabert A."/>
            <person name="Jackson F."/>
            <person name="Hunt M."/>
            <person name="Johnston S."/>
            <person name="Kryukov I."/>
            <person name="Li K."/>
            <person name="Morrison A.A."/>
            <person name="Reid A.J."/>
            <person name="Sargison N."/>
            <person name="Saunders G."/>
            <person name="Wasmuth J.D."/>
            <person name="Wolstenholme A."/>
            <person name="Berriman M."/>
            <person name="Gilleard J.S."/>
            <person name="Cotton J.A."/>
        </authorList>
    </citation>
    <scope>NUCLEOTIDE SEQUENCE [LARGE SCALE GENOMIC DNA]</scope>
    <source>
        <strain evidence="3">ISE/inbred ISE</strain>
    </source>
</reference>
<feature type="domain" description="Carboxylesterase type B" evidence="2">
    <location>
        <begin position="255"/>
        <end position="773"/>
    </location>
</feature>
<dbReference type="Pfam" id="PF00063">
    <property type="entry name" value="Myosin_head"/>
    <property type="match status" value="1"/>
</dbReference>
<gene>
    <name evidence="3" type="ORF">HCOI_01389400</name>
</gene>
<feature type="domain" description="Myosin motor" evidence="1">
    <location>
        <begin position="25"/>
        <end position="202"/>
    </location>
</feature>
<dbReference type="ESTHER" id="haeco-w6nj97">
    <property type="family name" value="Carb_B_Nematoda"/>
</dbReference>
<organism evidence="3">
    <name type="scientific">Haemonchus contortus</name>
    <name type="common">Barber pole worm</name>
    <dbReference type="NCBI Taxonomy" id="6289"/>
    <lineage>
        <taxon>Eukaryota</taxon>
        <taxon>Metazoa</taxon>
        <taxon>Ecdysozoa</taxon>
        <taxon>Nematoda</taxon>
        <taxon>Chromadorea</taxon>
        <taxon>Rhabditida</taxon>
        <taxon>Rhabditina</taxon>
        <taxon>Rhabditomorpha</taxon>
        <taxon>Strongyloidea</taxon>
        <taxon>Trichostrongylidae</taxon>
        <taxon>Haemonchus</taxon>
    </lineage>
</organism>
<feature type="non-terminal residue" evidence="3">
    <location>
        <position position="1"/>
    </location>
</feature>
<dbReference type="PANTHER" id="PTHR44590">
    <property type="entry name" value="CARBOXYLIC ESTER HYDROLASE-RELATED"/>
    <property type="match status" value="1"/>
</dbReference>
<dbReference type="Pfam" id="PF00135">
    <property type="entry name" value="COesterase"/>
    <property type="match status" value="1"/>
</dbReference>
<evidence type="ECO:0000259" key="1">
    <source>
        <dbReference type="Pfam" id="PF00063"/>
    </source>
</evidence>
<dbReference type="SUPFAM" id="SSF53474">
    <property type="entry name" value="alpha/beta-Hydrolases"/>
    <property type="match status" value="1"/>
</dbReference>
<dbReference type="PANTHER" id="PTHR44590:SF3">
    <property type="entry name" value="CARBOXYLESTERASE TYPE B DOMAIN-CONTAINING PROTEIN"/>
    <property type="match status" value="1"/>
</dbReference>
<dbReference type="InterPro" id="IPR027417">
    <property type="entry name" value="P-loop_NTPase"/>
</dbReference>
<proteinExistence type="predicted"/>
<name>W6NJ97_HAECO</name>
<comment type="caution">
    <text evidence="3">The sequence shown here is derived from an EMBL/GenBank/DDBJ whole genome shotgun (WGS) entry which is preliminary data.</text>
</comment>
<dbReference type="EMBL" id="CAVP010058810">
    <property type="protein sequence ID" value="CDL96940.1"/>
    <property type="molecule type" value="Genomic_DNA"/>
</dbReference>
<evidence type="ECO:0000259" key="2">
    <source>
        <dbReference type="Pfam" id="PF00135"/>
    </source>
</evidence>
<dbReference type="InterPro" id="IPR029058">
    <property type="entry name" value="AB_hydrolase_fold"/>
</dbReference>